<evidence type="ECO:0000256" key="1">
    <source>
        <dbReference type="SAM" id="SignalP"/>
    </source>
</evidence>
<name>A0A2M4C6A3_9DIPT</name>
<reference evidence="2" key="1">
    <citation type="submission" date="2018-01" db="EMBL/GenBank/DDBJ databases">
        <title>An insight into the sialome of Amazonian anophelines.</title>
        <authorList>
            <person name="Ribeiro J.M."/>
            <person name="Scarpassa V."/>
            <person name="Calvo E."/>
        </authorList>
    </citation>
    <scope>NUCLEOTIDE SEQUENCE</scope>
    <source>
        <tissue evidence="2">Salivary glands</tissue>
    </source>
</reference>
<evidence type="ECO:0000313" key="2">
    <source>
        <dbReference type="EMBL" id="MBW60799.1"/>
    </source>
</evidence>
<keyword evidence="1" id="KW-0732">Signal</keyword>
<protein>
    <submittedName>
        <fullName evidence="2">Putative secreted protein</fullName>
    </submittedName>
</protein>
<feature type="chain" id="PRO_5014999137" evidence="1">
    <location>
        <begin position="28"/>
        <end position="160"/>
    </location>
</feature>
<dbReference type="EMBL" id="GGFJ01011658">
    <property type="protein sequence ID" value="MBW60799.1"/>
    <property type="molecule type" value="Transcribed_RNA"/>
</dbReference>
<dbReference type="PROSITE" id="PS51257">
    <property type="entry name" value="PROKAR_LIPOPROTEIN"/>
    <property type="match status" value="1"/>
</dbReference>
<accession>A0A2M4C6A3</accession>
<feature type="signal peptide" evidence="1">
    <location>
        <begin position="1"/>
        <end position="27"/>
    </location>
</feature>
<organism evidence="2">
    <name type="scientific">Anopheles marajoara</name>
    <dbReference type="NCBI Taxonomy" id="58244"/>
    <lineage>
        <taxon>Eukaryota</taxon>
        <taxon>Metazoa</taxon>
        <taxon>Ecdysozoa</taxon>
        <taxon>Arthropoda</taxon>
        <taxon>Hexapoda</taxon>
        <taxon>Insecta</taxon>
        <taxon>Pterygota</taxon>
        <taxon>Neoptera</taxon>
        <taxon>Endopterygota</taxon>
        <taxon>Diptera</taxon>
        <taxon>Nematocera</taxon>
        <taxon>Culicoidea</taxon>
        <taxon>Culicidae</taxon>
        <taxon>Anophelinae</taxon>
        <taxon>Anopheles</taxon>
    </lineage>
</organism>
<proteinExistence type="predicted"/>
<dbReference type="AlphaFoldDB" id="A0A2M4C6A3"/>
<sequence>MRLPIMSILPLSSTTLLLSTGCPGARSYVSTKPDHRVGARPAVAALSDFVRFVRFACWPRSTSLTFPDSFPFPLLPNAAATGAEVDGIIKISRSSVQPTDDDRRMSKSYTKRHTVSTQVFDEYHPPHRHRNYSNDGRTPTHMEMIKANAQPHRRSPISHI</sequence>